<evidence type="ECO:0000313" key="1">
    <source>
        <dbReference type="EMBL" id="QSQ15727.1"/>
    </source>
</evidence>
<keyword evidence="2" id="KW-1185">Reference proteome</keyword>
<accession>A0ABX7NDQ5</accession>
<dbReference type="Proteomes" id="UP000663090">
    <property type="component" value="Chromosome"/>
</dbReference>
<reference evidence="1 2" key="1">
    <citation type="submission" date="2021-02" db="EMBL/GenBank/DDBJ databases">
        <title>De Novo genome assembly of isolated myxobacteria.</title>
        <authorList>
            <person name="Stevens D.C."/>
        </authorList>
    </citation>
    <scope>NUCLEOTIDE SEQUENCE [LARGE SCALE GENOMIC DNA]</scope>
    <source>
        <strain evidence="1 2">SCHIC003</strain>
    </source>
</reference>
<organism evidence="1 2">
    <name type="scientific">Myxococcus landrumensis</name>
    <dbReference type="NCBI Taxonomy" id="2813577"/>
    <lineage>
        <taxon>Bacteria</taxon>
        <taxon>Pseudomonadati</taxon>
        <taxon>Myxococcota</taxon>
        <taxon>Myxococcia</taxon>
        <taxon>Myxococcales</taxon>
        <taxon>Cystobacterineae</taxon>
        <taxon>Myxococcaceae</taxon>
        <taxon>Myxococcus</taxon>
    </lineage>
</organism>
<sequence>MGFSASEGRYRVFVKQRLYEDVEPDSDEEVDVEWEAEKAELQALRAYATQPGTFGWTALNGVTIISPPPDIFLSAHDFNLAGNEGGLGRRAYLLPWQENSVCWTQLGDTADFFFTDSMTGCTFGVGGDPRRPVGVRASPMTLFGKERQYKSELEGSATVVPGFTPSGTVANVVGWRDRGEWQFWSQRYMLYTGVGNPQTRYADIEVVRIEY</sequence>
<dbReference type="RefSeq" id="WP_206717419.1">
    <property type="nucleotide sequence ID" value="NZ_CP071091.1"/>
</dbReference>
<name>A0ABX7NDQ5_9BACT</name>
<gene>
    <name evidence="1" type="ORF">JY572_06585</name>
</gene>
<evidence type="ECO:0000313" key="2">
    <source>
        <dbReference type="Proteomes" id="UP000663090"/>
    </source>
</evidence>
<proteinExistence type="predicted"/>
<protein>
    <submittedName>
        <fullName evidence="1">Uncharacterized protein</fullName>
    </submittedName>
</protein>
<dbReference type="EMBL" id="CP071091">
    <property type="protein sequence ID" value="QSQ15727.1"/>
    <property type="molecule type" value="Genomic_DNA"/>
</dbReference>